<dbReference type="InterPro" id="IPR011009">
    <property type="entry name" value="Kinase-like_dom_sf"/>
</dbReference>
<keyword evidence="3" id="KW-1185">Reference proteome</keyword>
<evidence type="ECO:0000259" key="1">
    <source>
        <dbReference type="Pfam" id="PF01636"/>
    </source>
</evidence>
<dbReference type="Gene3D" id="3.90.1200.10">
    <property type="match status" value="1"/>
</dbReference>
<sequence>MNKYKEIIPIRNGQDFNRPRLTEYLKKRIALPGNTELEVQQFSAGMANYTYLIKFDNWKAVLRRPPNGPLPPKAHDMGREYNFFEKVYKHFPLVPKPFLFCDDKSIIGVPFYIMEYKEGTVLDKKFPDDIKVTDELLKQISNEVVNSLVNLHQLDYKKIGLESLGHPIGFLERQVFGWIKRHENSKTHSVPYYNEVKEWLTENIPNSTGVSIIHNDYKLNNIVLSPDLKEIRAILDWEMVTIGDPLFDLANALAYWTQHDDSPLVKGSLFSITATPGFFTREEFIHQYSLGTKQEITNIDFYLAAVYFKITGAVQQMFYRYKIGQTNDERYSNLDIDVNNLMKFIYQQYVQK</sequence>
<dbReference type="InterPro" id="IPR002575">
    <property type="entry name" value="Aminoglycoside_PTrfase"/>
</dbReference>
<dbReference type="AlphaFoldDB" id="A0A498DD13"/>
<evidence type="ECO:0000313" key="3">
    <source>
        <dbReference type="Proteomes" id="UP000270219"/>
    </source>
</evidence>
<dbReference type="PROSITE" id="PS00108">
    <property type="entry name" value="PROTEIN_KINASE_ST"/>
    <property type="match status" value="1"/>
</dbReference>
<dbReference type="PANTHER" id="PTHR47829">
    <property type="entry name" value="HYDROLASE, PUTATIVE (AFU_ORTHOLOGUE AFUA_1G12880)-RELATED"/>
    <property type="match status" value="1"/>
</dbReference>
<dbReference type="InterPro" id="IPR008271">
    <property type="entry name" value="Ser/Thr_kinase_AS"/>
</dbReference>
<dbReference type="OrthoDB" id="3806873at2"/>
<feature type="domain" description="Aminoglycoside phosphotransferase" evidence="1">
    <location>
        <begin position="38"/>
        <end position="266"/>
    </location>
</feature>
<dbReference type="PANTHER" id="PTHR47829:SF1">
    <property type="entry name" value="HAD FAMILY PHOSPHATASE"/>
    <property type="match status" value="1"/>
</dbReference>
<gene>
    <name evidence="2" type="ORF">D8M04_06565</name>
</gene>
<organism evidence="2 3">
    <name type="scientific">Oceanobacillus piezotolerans</name>
    <dbReference type="NCBI Taxonomy" id="2448030"/>
    <lineage>
        <taxon>Bacteria</taxon>
        <taxon>Bacillati</taxon>
        <taxon>Bacillota</taxon>
        <taxon>Bacilli</taxon>
        <taxon>Bacillales</taxon>
        <taxon>Bacillaceae</taxon>
        <taxon>Oceanobacillus</taxon>
    </lineage>
</organism>
<evidence type="ECO:0000313" key="2">
    <source>
        <dbReference type="EMBL" id="RLL46857.1"/>
    </source>
</evidence>
<dbReference type="Pfam" id="PF01636">
    <property type="entry name" value="APH"/>
    <property type="match status" value="1"/>
</dbReference>
<accession>A0A498DD13</accession>
<protein>
    <submittedName>
        <fullName evidence="2">Phosphotransferase family protein</fullName>
    </submittedName>
</protein>
<reference evidence="2 3" key="1">
    <citation type="submission" date="2018-10" db="EMBL/GenBank/DDBJ databases">
        <title>Oceanobacillus sp. YLB-02 draft genome.</title>
        <authorList>
            <person name="Yu L."/>
        </authorList>
    </citation>
    <scope>NUCLEOTIDE SEQUENCE [LARGE SCALE GENOMIC DNA]</scope>
    <source>
        <strain evidence="2 3">YLB-02</strain>
    </source>
</reference>
<dbReference type="InterPro" id="IPR052898">
    <property type="entry name" value="ACAD10-like"/>
</dbReference>
<proteinExistence type="predicted"/>
<dbReference type="EMBL" id="RCHR01000002">
    <property type="protein sequence ID" value="RLL46857.1"/>
    <property type="molecule type" value="Genomic_DNA"/>
</dbReference>
<dbReference type="GO" id="GO:0004672">
    <property type="term" value="F:protein kinase activity"/>
    <property type="evidence" value="ECO:0007669"/>
    <property type="project" value="InterPro"/>
</dbReference>
<dbReference type="RefSeq" id="WP_121522108.1">
    <property type="nucleotide sequence ID" value="NZ_RCHR01000002.1"/>
</dbReference>
<dbReference type="Gene3D" id="3.30.200.20">
    <property type="entry name" value="Phosphorylase Kinase, domain 1"/>
    <property type="match status" value="1"/>
</dbReference>
<keyword evidence="2" id="KW-0808">Transferase</keyword>
<dbReference type="InterPro" id="IPR041726">
    <property type="entry name" value="ACAD10_11_N"/>
</dbReference>
<dbReference type="SUPFAM" id="SSF56112">
    <property type="entry name" value="Protein kinase-like (PK-like)"/>
    <property type="match status" value="1"/>
</dbReference>
<name>A0A498DD13_9BACI</name>
<dbReference type="Proteomes" id="UP000270219">
    <property type="component" value="Unassembled WGS sequence"/>
</dbReference>
<dbReference type="CDD" id="cd05154">
    <property type="entry name" value="ACAD10_11_N-like"/>
    <property type="match status" value="1"/>
</dbReference>
<comment type="caution">
    <text evidence="2">The sequence shown here is derived from an EMBL/GenBank/DDBJ whole genome shotgun (WGS) entry which is preliminary data.</text>
</comment>